<dbReference type="Proteomes" id="UP000827872">
    <property type="component" value="Linkage Group LG02"/>
</dbReference>
<protein>
    <submittedName>
        <fullName evidence="1">Uncharacterized protein</fullName>
    </submittedName>
</protein>
<accession>A0ACB8G0D6</accession>
<keyword evidence="2" id="KW-1185">Reference proteome</keyword>
<proteinExistence type="predicted"/>
<evidence type="ECO:0000313" key="1">
    <source>
        <dbReference type="EMBL" id="KAH8013166.1"/>
    </source>
</evidence>
<reference evidence="1" key="1">
    <citation type="submission" date="2021-08" db="EMBL/GenBank/DDBJ databases">
        <title>The first chromosome-level gecko genome reveals the dynamic sex chromosomes of Neotropical dwarf geckos (Sphaerodactylidae: Sphaerodactylus).</title>
        <authorList>
            <person name="Pinto B.J."/>
            <person name="Keating S.E."/>
            <person name="Gamble T."/>
        </authorList>
    </citation>
    <scope>NUCLEOTIDE SEQUENCE</scope>
    <source>
        <strain evidence="1">TG3544</strain>
    </source>
</reference>
<gene>
    <name evidence="1" type="ORF">K3G42_012489</name>
</gene>
<sequence>MAEAAGPVIRFGRRRGQNRASAPECLPGRGRRRGGVAERGEEKNDFIEDEVMEGIFLPAGVDLHQITILPKVEWERIQDSLNASAKEAARIRAERKERKDLHLKSQALMKNWTNTIAGLAQAKLKAKKDHEEKVEQEKRNADLEEAKYQAEKRKEAIEKAKIDHYYQSDRVKRFHNALLLTEVLKEREVQIEFQKKKQKLYQSKDEEIERERQKAILKEEEKVKESRRKRMQICKDQLEQIKEHEHLADVSRLESIKEGEEIQALTKLYLQEEQEKEQKKLKEKLERKQAHQAYVADEVILKAIEKQKQEEDDDKIREHVNAKRAMVKLRKQKEEEMLREVEENRENIAKYLAAQMKKKIDDEDERIARKIAETEEERQKELSEKEEKKKTDLRLIAEHRIGVMKVKAEKEKQEKQEAKEMLRKMIEADRVYQELEKDKKHRNHCANLKLQETHVMQIAGRLAKEKREKQEETDYAKQREYLAQYKEQEFQVYAKKVIDEESKTARNLYPLLKVVQEGSGYGTLYREREEVKSRDQNTQLPYIGNTAQEMKLLNEQHFEASKGRLGFTW</sequence>
<comment type="caution">
    <text evidence="1">The sequence shown here is derived from an EMBL/GenBank/DDBJ whole genome shotgun (WGS) entry which is preliminary data.</text>
</comment>
<evidence type="ECO:0000313" key="2">
    <source>
        <dbReference type="Proteomes" id="UP000827872"/>
    </source>
</evidence>
<name>A0ACB8G0D6_9SAUR</name>
<dbReference type="EMBL" id="CM037615">
    <property type="protein sequence ID" value="KAH8013166.1"/>
    <property type="molecule type" value="Genomic_DNA"/>
</dbReference>
<organism evidence="1 2">
    <name type="scientific">Sphaerodactylus townsendi</name>
    <dbReference type="NCBI Taxonomy" id="933632"/>
    <lineage>
        <taxon>Eukaryota</taxon>
        <taxon>Metazoa</taxon>
        <taxon>Chordata</taxon>
        <taxon>Craniata</taxon>
        <taxon>Vertebrata</taxon>
        <taxon>Euteleostomi</taxon>
        <taxon>Lepidosauria</taxon>
        <taxon>Squamata</taxon>
        <taxon>Bifurcata</taxon>
        <taxon>Gekkota</taxon>
        <taxon>Sphaerodactylidae</taxon>
        <taxon>Sphaerodactylus</taxon>
    </lineage>
</organism>